<organism evidence="4 5">
    <name type="scientific">Candidatus Saccharicenans subterraneus</name>
    <dbReference type="NCBI Taxonomy" id="2508984"/>
    <lineage>
        <taxon>Bacteria</taxon>
        <taxon>Candidatus Aminicenantota</taxon>
        <taxon>Candidatus Aminicenantia</taxon>
        <taxon>Candidatus Aminicenantales</taxon>
        <taxon>Candidatus Saccharicenantaceae</taxon>
        <taxon>Candidatus Saccharicenans</taxon>
    </lineage>
</organism>
<dbReference type="InterPro" id="IPR018833">
    <property type="entry name" value="Rv2993c-like_N"/>
</dbReference>
<dbReference type="InterPro" id="IPR036663">
    <property type="entry name" value="Fumarylacetoacetase_C_sf"/>
</dbReference>
<dbReference type="Proteomes" id="UP000257323">
    <property type="component" value="Unassembled WGS sequence"/>
</dbReference>
<protein>
    <submittedName>
        <fullName evidence="4">Fumarylacetoacetate hydrolase family protein</fullName>
    </submittedName>
</protein>
<evidence type="ECO:0000259" key="3">
    <source>
        <dbReference type="Pfam" id="PF10370"/>
    </source>
</evidence>
<feature type="domain" description="Rv2993c-like N-terminal" evidence="3">
    <location>
        <begin position="1"/>
        <end position="50"/>
    </location>
</feature>
<dbReference type="GO" id="GO:0046872">
    <property type="term" value="F:metal ion binding"/>
    <property type="evidence" value="ECO:0007669"/>
    <property type="project" value="UniProtKB-KW"/>
</dbReference>
<dbReference type="GO" id="GO:0016853">
    <property type="term" value="F:isomerase activity"/>
    <property type="evidence" value="ECO:0007669"/>
    <property type="project" value="UniProtKB-ARBA"/>
</dbReference>
<dbReference type="InterPro" id="IPR011234">
    <property type="entry name" value="Fumarylacetoacetase-like_C"/>
</dbReference>
<evidence type="ECO:0000259" key="2">
    <source>
        <dbReference type="Pfam" id="PF01557"/>
    </source>
</evidence>
<gene>
    <name evidence="4" type="ORF">OP8BY_1422</name>
</gene>
<dbReference type="Pfam" id="PF10370">
    <property type="entry name" value="Rv2993c-like_N"/>
    <property type="match status" value="1"/>
</dbReference>
<evidence type="ECO:0000313" key="5">
    <source>
        <dbReference type="Proteomes" id="UP000257323"/>
    </source>
</evidence>
<dbReference type="Gene3D" id="3.90.850.10">
    <property type="entry name" value="Fumarylacetoacetase-like, C-terminal domain"/>
    <property type="match status" value="1"/>
</dbReference>
<dbReference type="GO" id="GO:0019752">
    <property type="term" value="P:carboxylic acid metabolic process"/>
    <property type="evidence" value="ECO:0007669"/>
    <property type="project" value="UniProtKB-ARBA"/>
</dbReference>
<keyword evidence="4" id="KW-0378">Hydrolase</keyword>
<dbReference type="EMBL" id="QUAH01000016">
    <property type="protein sequence ID" value="RFT14912.1"/>
    <property type="molecule type" value="Genomic_DNA"/>
</dbReference>
<proteinExistence type="predicted"/>
<dbReference type="AlphaFoldDB" id="A0A3E2BJS7"/>
<comment type="caution">
    <text evidence="4">The sequence shown here is derived from an EMBL/GenBank/DDBJ whole genome shotgun (WGS) entry which is preliminary data.</text>
</comment>
<feature type="domain" description="Fumarylacetoacetase-like C-terminal" evidence="2">
    <location>
        <begin position="55"/>
        <end position="250"/>
    </location>
</feature>
<reference evidence="4 5" key="1">
    <citation type="submission" date="2018-08" db="EMBL/GenBank/DDBJ databases">
        <title>Genome analysis of the thermophilic bacterium of the candidate phylum Aminicenantes from deep subsurface aquifer revealed its physiology and ecological role.</title>
        <authorList>
            <person name="Kadnikov V.V."/>
            <person name="Mardanov A.V."/>
            <person name="Beletsky A.V."/>
            <person name="Karnachuk O.V."/>
            <person name="Ravin N.V."/>
        </authorList>
    </citation>
    <scope>NUCLEOTIDE SEQUENCE [LARGE SCALE GENOMIC DNA]</scope>
    <source>
        <strain evidence="4">BY38</strain>
    </source>
</reference>
<accession>A0A3E2BJS7</accession>
<dbReference type="GO" id="GO:0018773">
    <property type="term" value="F:acetylpyruvate hydrolase activity"/>
    <property type="evidence" value="ECO:0007669"/>
    <property type="project" value="TreeGrafter"/>
</dbReference>
<dbReference type="FunFam" id="3.90.850.10:FF:000002">
    <property type="entry name" value="2-hydroxyhepta-2,4-diene-1,7-dioate isomerase"/>
    <property type="match status" value="1"/>
</dbReference>
<evidence type="ECO:0000256" key="1">
    <source>
        <dbReference type="ARBA" id="ARBA00022723"/>
    </source>
</evidence>
<evidence type="ECO:0000313" key="4">
    <source>
        <dbReference type="EMBL" id="RFT14912.1"/>
    </source>
</evidence>
<dbReference type="Pfam" id="PF01557">
    <property type="entry name" value="FAA_hydrolase"/>
    <property type="match status" value="1"/>
</dbReference>
<sequence length="257" mass="28853">MKIYRFRYRKKILYGLLKEYVLFPVRGSIFRNYRIEDSPIPISEVTLLAPVIPSKIVCVGRNYREHAEELGNPVPAEPLLFLKPPSAVIGPLQAIIYPEESQRVDYEGELAVIIKKKASRLTEEAPWQEYVLGYTCFNDVTARDLQMKDVQFTRAKSFDTFAAVGPCLVTDLDPGAIQLKTFLNGKLVQAASTRNMIFPVPFLIRYISRIMTLEPGDIIATGTPAGVGPMQPGDRVDVQIEGIGTLSNHVKKIEARR</sequence>
<keyword evidence="1" id="KW-0479">Metal-binding</keyword>
<dbReference type="PANTHER" id="PTHR11820">
    <property type="entry name" value="ACYLPYRUVASE"/>
    <property type="match status" value="1"/>
</dbReference>
<name>A0A3E2BJS7_9BACT</name>
<dbReference type="SUPFAM" id="SSF56529">
    <property type="entry name" value="FAH"/>
    <property type="match status" value="1"/>
</dbReference>
<dbReference type="PANTHER" id="PTHR11820:SF7">
    <property type="entry name" value="ACYLPYRUVASE FAHD1, MITOCHONDRIAL"/>
    <property type="match status" value="1"/>
</dbReference>